<dbReference type="KEGG" id="roy:G3A56_10680"/>
<evidence type="ECO:0000313" key="2">
    <source>
        <dbReference type="Proteomes" id="UP000464865"/>
    </source>
</evidence>
<gene>
    <name evidence="1" type="ORF">G3A56_10680</name>
</gene>
<sequence length="85" mass="9784">MQNQERLLLTLLQKLTRNRPLPVSQNRMSGFLRQDPSLSMEGWRTKSGSEMIFDLHRRRFKAAMNGLPGGSSDPPGFYFSIRQSD</sequence>
<reference evidence="1 2" key="1">
    <citation type="submission" date="2020-02" db="EMBL/GenBank/DDBJ databases">
        <title>Plant-Promoting Endophytic Bacterium Rhizobium oryzihabitans sp. nov., Isolated from the Root of Rice.</title>
        <authorList>
            <person name="zhao J."/>
            <person name="Zhang G."/>
        </authorList>
    </citation>
    <scope>NUCLEOTIDE SEQUENCE [LARGE SCALE GENOMIC DNA]</scope>
    <source>
        <strain evidence="1 2">M15</strain>
    </source>
</reference>
<dbReference type="AlphaFoldDB" id="A0A7L5BHP8"/>
<organism evidence="1 2">
    <name type="scientific">Rhizobium oryzihabitans</name>
    <dbReference type="NCBI Taxonomy" id="2267833"/>
    <lineage>
        <taxon>Bacteria</taxon>
        <taxon>Pseudomonadati</taxon>
        <taxon>Pseudomonadota</taxon>
        <taxon>Alphaproteobacteria</taxon>
        <taxon>Hyphomicrobiales</taxon>
        <taxon>Rhizobiaceae</taxon>
        <taxon>Rhizobium/Agrobacterium group</taxon>
        <taxon>Rhizobium</taxon>
    </lineage>
</organism>
<dbReference type="EMBL" id="CP048632">
    <property type="protein sequence ID" value="QIB38401.1"/>
    <property type="molecule type" value="Genomic_DNA"/>
</dbReference>
<name>A0A7L5BHP8_9HYPH</name>
<keyword evidence="2" id="KW-1185">Reference proteome</keyword>
<accession>A0A7L5BHP8</accession>
<dbReference type="Proteomes" id="UP000464865">
    <property type="component" value="Chromosome M15-11"/>
</dbReference>
<evidence type="ECO:0000313" key="1">
    <source>
        <dbReference type="EMBL" id="QIB38401.1"/>
    </source>
</evidence>
<dbReference type="RefSeq" id="WP_137067566.1">
    <property type="nucleotide sequence ID" value="NZ_CP048632.1"/>
</dbReference>
<proteinExistence type="predicted"/>
<protein>
    <submittedName>
        <fullName evidence="1">Uncharacterized protein</fullName>
    </submittedName>
</protein>